<evidence type="ECO:0000313" key="3">
    <source>
        <dbReference type="Proteomes" id="UP001596380"/>
    </source>
</evidence>
<feature type="domain" description="DUF4097" evidence="1">
    <location>
        <begin position="104"/>
        <end position="211"/>
    </location>
</feature>
<dbReference type="Gene3D" id="2.160.20.120">
    <property type="match status" value="1"/>
</dbReference>
<proteinExistence type="predicted"/>
<evidence type="ECO:0000259" key="1">
    <source>
        <dbReference type="Pfam" id="PF13349"/>
    </source>
</evidence>
<organism evidence="2 3">
    <name type="scientific">Actinomadura yumaensis</name>
    <dbReference type="NCBI Taxonomy" id="111807"/>
    <lineage>
        <taxon>Bacteria</taxon>
        <taxon>Bacillati</taxon>
        <taxon>Actinomycetota</taxon>
        <taxon>Actinomycetes</taxon>
        <taxon>Streptosporangiales</taxon>
        <taxon>Thermomonosporaceae</taxon>
        <taxon>Actinomadura</taxon>
    </lineage>
</organism>
<accession>A0ABW2CDA2</accession>
<dbReference type="EMBL" id="JBHSXS010000002">
    <property type="protein sequence ID" value="MFC6879088.1"/>
    <property type="molecule type" value="Genomic_DNA"/>
</dbReference>
<dbReference type="Pfam" id="PF13349">
    <property type="entry name" value="DUF4097"/>
    <property type="match status" value="1"/>
</dbReference>
<comment type="caution">
    <text evidence="2">The sequence shown here is derived from an EMBL/GenBank/DDBJ whole genome shotgun (WGS) entry which is preliminary data.</text>
</comment>
<dbReference type="Proteomes" id="UP001596380">
    <property type="component" value="Unassembled WGS sequence"/>
</dbReference>
<dbReference type="InterPro" id="IPR025164">
    <property type="entry name" value="Toastrack_DUF4097"/>
</dbReference>
<sequence>MPTFDTPEPISATVEIQAGRVWIRASDRTDTVVEVRPLDADLDADVEAARQTEVAYAAGQLTVRAPKHRLRSLFGRPPTIEVRVDLPDGSRVDVGSMGDLHGEGRLGESVFSTGAGTIRVESAGRLRARTAAGDVLVGRTAGPADISTAAGRIRVGEIDGAATAKTSSGDIAVGEVTGDARLNTASGDVTVDRALAGITAKTAYGSVRVGEVARGSAVLESGFGEVEFGIAHGTAAWLDVDTKYGTVRSDLDAAEGPEKADETVEVRARTNFGDIVVRRA</sequence>
<dbReference type="RefSeq" id="WP_378063059.1">
    <property type="nucleotide sequence ID" value="NZ_JBHSXS010000002.1"/>
</dbReference>
<name>A0ABW2CDA2_9ACTN</name>
<reference evidence="3" key="1">
    <citation type="journal article" date="2019" name="Int. J. Syst. Evol. Microbiol.">
        <title>The Global Catalogue of Microorganisms (GCM) 10K type strain sequencing project: providing services to taxonomists for standard genome sequencing and annotation.</title>
        <authorList>
            <consortium name="The Broad Institute Genomics Platform"/>
            <consortium name="The Broad Institute Genome Sequencing Center for Infectious Disease"/>
            <person name="Wu L."/>
            <person name="Ma J."/>
        </authorList>
    </citation>
    <scope>NUCLEOTIDE SEQUENCE [LARGE SCALE GENOMIC DNA]</scope>
    <source>
        <strain evidence="3">JCM 3369</strain>
    </source>
</reference>
<gene>
    <name evidence="2" type="ORF">ACFQKB_04840</name>
</gene>
<keyword evidence="3" id="KW-1185">Reference proteome</keyword>
<evidence type="ECO:0000313" key="2">
    <source>
        <dbReference type="EMBL" id="MFC6879088.1"/>
    </source>
</evidence>
<protein>
    <submittedName>
        <fullName evidence="2">DUF4097 domain-containing protein</fullName>
    </submittedName>
</protein>